<feature type="transmembrane region" description="Helical" evidence="7">
    <location>
        <begin position="61"/>
        <end position="84"/>
    </location>
</feature>
<evidence type="ECO:0000256" key="4">
    <source>
        <dbReference type="ARBA" id="ARBA00022801"/>
    </source>
</evidence>
<proteinExistence type="predicted"/>
<dbReference type="AlphaFoldDB" id="A0ABD0L2G0"/>
<dbReference type="InterPro" id="IPR042089">
    <property type="entry name" value="Peptidase_M13_dom_2"/>
</dbReference>
<name>A0ABD0L2G0_9CAEN</name>
<dbReference type="Pfam" id="PF01431">
    <property type="entry name" value="Peptidase_M13"/>
    <property type="match status" value="1"/>
</dbReference>
<dbReference type="InterPro" id="IPR000718">
    <property type="entry name" value="Peptidase_M13"/>
</dbReference>
<keyword evidence="11" id="KW-1185">Reference proteome</keyword>
<dbReference type="Gene3D" id="3.40.390.10">
    <property type="entry name" value="Collagenase (Catalytic Domain)"/>
    <property type="match status" value="1"/>
</dbReference>
<dbReference type="InterPro" id="IPR018497">
    <property type="entry name" value="Peptidase_M13_C"/>
</dbReference>
<keyword evidence="4" id="KW-0378">Hydrolase</keyword>
<reference evidence="10 11" key="1">
    <citation type="journal article" date="2023" name="Sci. Data">
        <title>Genome assembly of the Korean intertidal mud-creeper Batillaria attramentaria.</title>
        <authorList>
            <person name="Patra A.K."/>
            <person name="Ho P.T."/>
            <person name="Jun S."/>
            <person name="Lee S.J."/>
            <person name="Kim Y."/>
            <person name="Won Y.J."/>
        </authorList>
    </citation>
    <scope>NUCLEOTIDE SEQUENCE [LARGE SCALE GENOMIC DNA]</scope>
    <source>
        <strain evidence="10">Wonlab-2016</strain>
    </source>
</reference>
<comment type="caution">
    <text evidence="10">The sequence shown here is derived from an EMBL/GenBank/DDBJ whole genome shotgun (WGS) entry which is preliminary data.</text>
</comment>
<evidence type="ECO:0000259" key="9">
    <source>
        <dbReference type="Pfam" id="PF05649"/>
    </source>
</evidence>
<comment type="cofactor">
    <cofactor evidence="1">
        <name>Zn(2+)</name>
        <dbReference type="ChEBI" id="CHEBI:29105"/>
    </cofactor>
</comment>
<accession>A0ABD0L2G0</accession>
<evidence type="ECO:0000259" key="8">
    <source>
        <dbReference type="Pfam" id="PF01431"/>
    </source>
</evidence>
<dbReference type="PROSITE" id="PS51885">
    <property type="entry name" value="NEPRILYSIN"/>
    <property type="match status" value="1"/>
</dbReference>
<evidence type="ECO:0000256" key="6">
    <source>
        <dbReference type="ARBA" id="ARBA00023049"/>
    </source>
</evidence>
<dbReference type="InterPro" id="IPR008753">
    <property type="entry name" value="Peptidase_M13_N"/>
</dbReference>
<evidence type="ECO:0000256" key="5">
    <source>
        <dbReference type="ARBA" id="ARBA00022833"/>
    </source>
</evidence>
<keyword evidence="2" id="KW-0645">Protease</keyword>
<dbReference type="Pfam" id="PF05649">
    <property type="entry name" value="Peptidase_M13_N"/>
    <property type="match status" value="1"/>
</dbReference>
<keyword evidence="7" id="KW-1133">Transmembrane helix</keyword>
<evidence type="ECO:0000256" key="3">
    <source>
        <dbReference type="ARBA" id="ARBA00022723"/>
    </source>
</evidence>
<dbReference type="InterPro" id="IPR024079">
    <property type="entry name" value="MetalloPept_cat_dom_sf"/>
</dbReference>
<keyword evidence="7" id="KW-0812">Transmembrane</keyword>
<keyword evidence="3" id="KW-0479">Metal-binding</keyword>
<dbReference type="SUPFAM" id="SSF55486">
    <property type="entry name" value="Metalloproteases ('zincins'), catalytic domain"/>
    <property type="match status" value="1"/>
</dbReference>
<dbReference type="PANTHER" id="PTHR11733:SF240">
    <property type="entry name" value="GH14155P-RELATED"/>
    <property type="match status" value="1"/>
</dbReference>
<dbReference type="PRINTS" id="PR00786">
    <property type="entry name" value="NEPRILYSIN"/>
</dbReference>
<dbReference type="GO" id="GO:0008237">
    <property type="term" value="F:metallopeptidase activity"/>
    <property type="evidence" value="ECO:0007669"/>
    <property type="project" value="UniProtKB-KW"/>
</dbReference>
<dbReference type="GO" id="GO:0046872">
    <property type="term" value="F:metal ion binding"/>
    <property type="evidence" value="ECO:0007669"/>
    <property type="project" value="UniProtKB-KW"/>
</dbReference>
<evidence type="ECO:0000256" key="1">
    <source>
        <dbReference type="ARBA" id="ARBA00001947"/>
    </source>
</evidence>
<evidence type="ECO:0000256" key="2">
    <source>
        <dbReference type="ARBA" id="ARBA00022670"/>
    </source>
</evidence>
<evidence type="ECO:0000313" key="11">
    <source>
        <dbReference type="Proteomes" id="UP001519460"/>
    </source>
</evidence>
<keyword evidence="7" id="KW-0472">Membrane</keyword>
<evidence type="ECO:0000256" key="7">
    <source>
        <dbReference type="SAM" id="Phobius"/>
    </source>
</evidence>
<organism evidence="10 11">
    <name type="scientific">Batillaria attramentaria</name>
    <dbReference type="NCBI Taxonomy" id="370345"/>
    <lineage>
        <taxon>Eukaryota</taxon>
        <taxon>Metazoa</taxon>
        <taxon>Spiralia</taxon>
        <taxon>Lophotrochozoa</taxon>
        <taxon>Mollusca</taxon>
        <taxon>Gastropoda</taxon>
        <taxon>Caenogastropoda</taxon>
        <taxon>Sorbeoconcha</taxon>
        <taxon>Cerithioidea</taxon>
        <taxon>Batillariidae</taxon>
        <taxon>Batillaria</taxon>
    </lineage>
</organism>
<evidence type="ECO:0000313" key="10">
    <source>
        <dbReference type="EMBL" id="KAK7493703.1"/>
    </source>
</evidence>
<dbReference type="EMBL" id="JACVVK020000090">
    <property type="protein sequence ID" value="KAK7493703.1"/>
    <property type="molecule type" value="Genomic_DNA"/>
</dbReference>
<sequence>MPSRVKGREISRRRPCVWRLLGWESTEAEEGGLVGRSGKDEGQRFSEGGVWKGRSKQQKCLVAFTVIFFLLAVAFFIAFLVVILEKDSEDTSSHTPQAQGDVCTTHNCLQTAAYLSNNVDPTVDPCQDFYRFACGRWRDTHKLKAGDSKVDNFWLADDKNKNILRSALMANDPNATAGVSKMRAYFRACEDTEAIDARGVQPLKDLLKTGGDNLFPTLTPLWTDEGWTFPEIVERIGSVGSLQTVPAMLLQVTVDKADSAKVTFEFDQISMTLMTTHVYTGDRDSPILKWYENVYTEMLTLLGAKEDTARQDAVDVVDFEVELAKILDPPEQKLNLARNYNNMTVGKMLDRYPQFDWLGLLQRYSGEANILVTEDTEVVNMAVNYYDKLFPLIANTSTRTLLNYGMWKIAFTYASQSSSDVRNIKEPLLNALLGITKIPSRWRQCVEEMLVYFPEEMGRLYVESRGFTAGAKQKAEEIIENLRATFKQTLQATDWLTDSTKKAALEKLEYMSEKVGYPEYSMNDTWFDEQFENLNISDGTYLENTVNTVVFSRIQDTELLKKPLDKGRWVLSPASVNAFYSPQFNEMILPASILQAPFFDDMFPDVINYAAIGSVIGHEITHGYDFTGRGFDKYGNLASWWKMEDVEKFSDKAECIVLQYGNFSDPVLPLKVNGHTTLGENLADNRGVRESYRAYRKAIAQRGEEDGKLPALPYTPDQLFFIGYAQTWCGKFEDDYRQLLLLTDMHSPHRFRVNGVVQNNKDFARAFNCPKAAPMNPDKKCTVW</sequence>
<keyword evidence="5" id="KW-0862">Zinc</keyword>
<keyword evidence="6" id="KW-0482">Metalloprotease</keyword>
<dbReference type="Proteomes" id="UP001519460">
    <property type="component" value="Unassembled WGS sequence"/>
</dbReference>
<gene>
    <name evidence="10" type="ORF">BaRGS_00015032</name>
</gene>
<dbReference type="PANTHER" id="PTHR11733">
    <property type="entry name" value="ZINC METALLOPROTEASE FAMILY M13 NEPRILYSIN-RELATED"/>
    <property type="match status" value="1"/>
</dbReference>
<dbReference type="CDD" id="cd08662">
    <property type="entry name" value="M13"/>
    <property type="match status" value="1"/>
</dbReference>
<dbReference type="Gene3D" id="1.10.1380.10">
    <property type="entry name" value="Neutral endopeptidase , domain2"/>
    <property type="match status" value="1"/>
</dbReference>
<dbReference type="GO" id="GO:0006508">
    <property type="term" value="P:proteolysis"/>
    <property type="evidence" value="ECO:0007669"/>
    <property type="project" value="UniProtKB-KW"/>
</dbReference>
<feature type="domain" description="Peptidase M13 C-terminal" evidence="8">
    <location>
        <begin position="577"/>
        <end position="783"/>
    </location>
</feature>
<protein>
    <submittedName>
        <fullName evidence="10">Uncharacterized protein</fullName>
    </submittedName>
</protein>
<feature type="domain" description="Peptidase M13 N-terminal" evidence="9">
    <location>
        <begin position="125"/>
        <end position="518"/>
    </location>
</feature>